<dbReference type="EMBL" id="JAINUG010000051">
    <property type="protein sequence ID" value="KAJ8404787.1"/>
    <property type="molecule type" value="Genomic_DNA"/>
</dbReference>
<dbReference type="AlphaFoldDB" id="A0AAD7WPS5"/>
<keyword evidence="3" id="KW-0245">EGF-like domain</keyword>
<dbReference type="Gene3D" id="4.10.70.10">
    <property type="entry name" value="Disintegrin domain"/>
    <property type="match status" value="1"/>
</dbReference>
<dbReference type="Proteomes" id="UP001221898">
    <property type="component" value="Unassembled WGS sequence"/>
</dbReference>
<evidence type="ECO:0000313" key="9">
    <source>
        <dbReference type="Proteomes" id="UP001221898"/>
    </source>
</evidence>
<evidence type="ECO:0000256" key="2">
    <source>
        <dbReference type="PROSITE-ProRule" id="PRU00068"/>
    </source>
</evidence>
<comment type="caution">
    <text evidence="3">Lacks conserved residue(s) required for the propagation of feature annotation.</text>
</comment>
<keyword evidence="1 3" id="KW-1015">Disulfide bond</keyword>
<feature type="compositionally biased region" description="Pro residues" evidence="4">
    <location>
        <begin position="428"/>
        <end position="452"/>
    </location>
</feature>
<dbReference type="PROSITE" id="PS50026">
    <property type="entry name" value="EGF_3"/>
    <property type="match status" value="1"/>
</dbReference>
<dbReference type="InterPro" id="IPR018358">
    <property type="entry name" value="Disintegrin_CS"/>
</dbReference>
<dbReference type="PROSITE" id="PS50214">
    <property type="entry name" value="DISINTEGRIN_2"/>
    <property type="match status" value="1"/>
</dbReference>
<feature type="compositionally biased region" description="Polar residues" evidence="4">
    <location>
        <begin position="368"/>
        <end position="386"/>
    </location>
</feature>
<keyword evidence="5" id="KW-1133">Transmembrane helix</keyword>
<organism evidence="8 9">
    <name type="scientific">Aldrovandia affinis</name>
    <dbReference type="NCBI Taxonomy" id="143900"/>
    <lineage>
        <taxon>Eukaryota</taxon>
        <taxon>Metazoa</taxon>
        <taxon>Chordata</taxon>
        <taxon>Craniata</taxon>
        <taxon>Vertebrata</taxon>
        <taxon>Euteleostomi</taxon>
        <taxon>Actinopterygii</taxon>
        <taxon>Neopterygii</taxon>
        <taxon>Teleostei</taxon>
        <taxon>Notacanthiformes</taxon>
        <taxon>Halosauridae</taxon>
        <taxon>Aldrovandia</taxon>
    </lineage>
</organism>
<evidence type="ECO:0000256" key="5">
    <source>
        <dbReference type="SAM" id="Phobius"/>
    </source>
</evidence>
<sequence length="460" mass="49489">MAASAGGSTNFSSCSGEDFETLIFRGGGVCLKNQPSNNDIVTVAECGNGMLEEGEQCDCGEPEECNDKCCEAATCQFTPGSACSEGACCRDCQVRVSGTPCRKSVNVCDLPEFCNGQSAFCPEDFYIMDGHACAADTAYCYEGRCQTYDHQCQQIFGNEARKAADICFRVINARGNQIGNCGGQAPNFVPCNLENAMCGKVQCTNVSTKYLPEGAMVTLLDIGDDRCVNADFNFGSDVLDPGYVKTGSGCDRGKACLDFKCLNASALLEDANCDTRENCNSNGVCNDQGHCHCDDGWAPPACNRAGNGGSVDSGPTKIDYSLRDGLLIFFLLVVPILLLIAILLLYMFRRDWMNKHLRIGRSRRNRSKNTASSQANGNAQTRATPQPRTQSPPISEPPPAYPEVISVPPSYEELKYGNRQYPKSGIQPPRPQQGPGVPKPIPQQGPGVPKPIPTWQTPGP</sequence>
<feature type="transmembrane region" description="Helical" evidence="5">
    <location>
        <begin position="326"/>
        <end position="348"/>
    </location>
</feature>
<gene>
    <name evidence="8" type="ORF">AAFF_G00331740</name>
</gene>
<evidence type="ECO:0000313" key="8">
    <source>
        <dbReference type="EMBL" id="KAJ8404787.1"/>
    </source>
</evidence>
<feature type="domain" description="Disintegrin" evidence="7">
    <location>
        <begin position="43"/>
        <end position="129"/>
    </location>
</feature>
<accession>A0AAD7WPS5</accession>
<dbReference type="SMART" id="SM00050">
    <property type="entry name" value="DISIN"/>
    <property type="match status" value="1"/>
</dbReference>
<dbReference type="InterPro" id="IPR036436">
    <property type="entry name" value="Disintegrin_dom_sf"/>
</dbReference>
<reference evidence="8" key="1">
    <citation type="journal article" date="2023" name="Science">
        <title>Genome structures resolve the early diversification of teleost fishes.</title>
        <authorList>
            <person name="Parey E."/>
            <person name="Louis A."/>
            <person name="Montfort J."/>
            <person name="Bouchez O."/>
            <person name="Roques C."/>
            <person name="Iampietro C."/>
            <person name="Lluch J."/>
            <person name="Castinel A."/>
            <person name="Donnadieu C."/>
            <person name="Desvignes T."/>
            <person name="Floi Bucao C."/>
            <person name="Jouanno E."/>
            <person name="Wen M."/>
            <person name="Mejri S."/>
            <person name="Dirks R."/>
            <person name="Jansen H."/>
            <person name="Henkel C."/>
            <person name="Chen W.J."/>
            <person name="Zahm M."/>
            <person name="Cabau C."/>
            <person name="Klopp C."/>
            <person name="Thompson A.W."/>
            <person name="Robinson-Rechavi M."/>
            <person name="Braasch I."/>
            <person name="Lecointre G."/>
            <person name="Bobe J."/>
            <person name="Postlethwait J.H."/>
            <person name="Berthelot C."/>
            <person name="Roest Crollius H."/>
            <person name="Guiguen Y."/>
        </authorList>
    </citation>
    <scope>NUCLEOTIDE SEQUENCE</scope>
    <source>
        <strain evidence="8">NC1722</strain>
    </source>
</reference>
<dbReference type="Pfam" id="PF08516">
    <property type="entry name" value="ADAM_CR"/>
    <property type="match status" value="1"/>
</dbReference>
<evidence type="ECO:0000259" key="6">
    <source>
        <dbReference type="PROSITE" id="PS50026"/>
    </source>
</evidence>
<dbReference type="PANTHER" id="PTHR11905:SF136">
    <property type="entry name" value="DISINTEGRIN AND METALLOPROTEINASE DOMAIN-CONTAINING PROTEIN 9"/>
    <property type="match status" value="1"/>
</dbReference>
<dbReference type="SUPFAM" id="SSF57552">
    <property type="entry name" value="Blood coagulation inhibitor (disintegrin)"/>
    <property type="match status" value="1"/>
</dbReference>
<dbReference type="GO" id="GO:0005886">
    <property type="term" value="C:plasma membrane"/>
    <property type="evidence" value="ECO:0007669"/>
    <property type="project" value="TreeGrafter"/>
</dbReference>
<keyword evidence="5" id="KW-0472">Membrane</keyword>
<proteinExistence type="predicted"/>
<dbReference type="Pfam" id="PF00200">
    <property type="entry name" value="Disintegrin"/>
    <property type="match status" value="1"/>
</dbReference>
<name>A0AAD7WPS5_9TELE</name>
<evidence type="ECO:0000259" key="7">
    <source>
        <dbReference type="PROSITE" id="PS50214"/>
    </source>
</evidence>
<feature type="disulfide bond" evidence="2">
    <location>
        <begin position="101"/>
        <end position="121"/>
    </location>
</feature>
<dbReference type="InterPro" id="IPR006586">
    <property type="entry name" value="ADAM_Cys-rich"/>
</dbReference>
<dbReference type="FunFam" id="4.10.70.10:FF:000001">
    <property type="entry name" value="Disintegrin and metalloproteinase domain-containing protein 22"/>
    <property type="match status" value="1"/>
</dbReference>
<dbReference type="PROSITE" id="PS00427">
    <property type="entry name" value="DISINTEGRIN_1"/>
    <property type="match status" value="1"/>
</dbReference>
<feature type="region of interest" description="Disordered" evidence="4">
    <location>
        <begin position="362"/>
        <end position="460"/>
    </location>
</feature>
<keyword evidence="9" id="KW-1185">Reference proteome</keyword>
<dbReference type="SMART" id="SM00608">
    <property type="entry name" value="ACR"/>
    <property type="match status" value="1"/>
</dbReference>
<keyword evidence="5" id="KW-0812">Transmembrane</keyword>
<dbReference type="InterPro" id="IPR000742">
    <property type="entry name" value="EGF"/>
</dbReference>
<dbReference type="PANTHER" id="PTHR11905">
    <property type="entry name" value="ADAM A DISINTEGRIN AND METALLOPROTEASE DOMAIN"/>
    <property type="match status" value="1"/>
</dbReference>
<evidence type="ECO:0000256" key="1">
    <source>
        <dbReference type="ARBA" id="ARBA00023157"/>
    </source>
</evidence>
<dbReference type="PROSITE" id="PS01186">
    <property type="entry name" value="EGF_2"/>
    <property type="match status" value="1"/>
</dbReference>
<dbReference type="PRINTS" id="PR00289">
    <property type="entry name" value="DISINTEGRIN"/>
</dbReference>
<feature type="domain" description="EGF-like" evidence="6">
    <location>
        <begin position="269"/>
        <end position="303"/>
    </location>
</feature>
<protein>
    <submittedName>
        <fullName evidence="8">Uncharacterized protein</fullName>
    </submittedName>
</protein>
<feature type="disulfide bond" evidence="3">
    <location>
        <begin position="293"/>
        <end position="302"/>
    </location>
</feature>
<comment type="caution">
    <text evidence="8">The sequence shown here is derived from an EMBL/GenBank/DDBJ whole genome shotgun (WGS) entry which is preliminary data.</text>
</comment>
<evidence type="ECO:0000256" key="4">
    <source>
        <dbReference type="SAM" id="MobiDB-lite"/>
    </source>
</evidence>
<dbReference type="InterPro" id="IPR001762">
    <property type="entry name" value="Disintegrin_dom"/>
</dbReference>
<evidence type="ECO:0000256" key="3">
    <source>
        <dbReference type="PROSITE-ProRule" id="PRU00076"/>
    </source>
</evidence>